<dbReference type="NCBIfam" id="NF005927">
    <property type="entry name" value="PRK07942.1"/>
    <property type="match status" value="1"/>
</dbReference>
<dbReference type="RefSeq" id="WP_076686196.1">
    <property type="nucleotide sequence ID" value="NZ_CP015588.1"/>
</dbReference>
<keyword evidence="1" id="KW-0540">Nuclease</keyword>
<dbReference type="PANTHER" id="PTHR30231">
    <property type="entry name" value="DNA POLYMERASE III SUBUNIT EPSILON"/>
    <property type="match status" value="1"/>
</dbReference>
<dbReference type="InterPro" id="IPR013520">
    <property type="entry name" value="Ribonucl_H"/>
</dbReference>
<dbReference type="EMBL" id="CP015588">
    <property type="protein sequence ID" value="APY88217.1"/>
    <property type="molecule type" value="Genomic_DNA"/>
</dbReference>
<evidence type="ECO:0000313" key="7">
    <source>
        <dbReference type="Proteomes" id="UP000187191"/>
    </source>
</evidence>
<dbReference type="Gene3D" id="3.30.420.10">
    <property type="entry name" value="Ribonuclease H-like superfamily/Ribonuclease H"/>
    <property type="match status" value="1"/>
</dbReference>
<evidence type="ECO:0000259" key="5">
    <source>
        <dbReference type="SMART" id="SM00479"/>
    </source>
</evidence>
<feature type="region of interest" description="Disordered" evidence="4">
    <location>
        <begin position="221"/>
        <end position="251"/>
    </location>
</feature>
<dbReference type="SUPFAM" id="SSF53098">
    <property type="entry name" value="Ribonuclease H-like"/>
    <property type="match status" value="1"/>
</dbReference>
<protein>
    <submittedName>
        <fullName evidence="6">DNA polymerase III subunit epsilon</fullName>
    </submittedName>
</protein>
<dbReference type="SMART" id="SM00479">
    <property type="entry name" value="EXOIII"/>
    <property type="match status" value="1"/>
</dbReference>
<organism evidence="6 7">
    <name type="scientific">Streptomyces alfalfae</name>
    <dbReference type="NCBI Taxonomy" id="1642299"/>
    <lineage>
        <taxon>Bacteria</taxon>
        <taxon>Bacillati</taxon>
        <taxon>Actinomycetota</taxon>
        <taxon>Actinomycetes</taxon>
        <taxon>Kitasatosporales</taxon>
        <taxon>Streptomycetaceae</taxon>
        <taxon>Streptomyces</taxon>
    </lineage>
</organism>
<dbReference type="PANTHER" id="PTHR30231:SF4">
    <property type="entry name" value="PROTEIN NEN2"/>
    <property type="match status" value="1"/>
</dbReference>
<evidence type="ECO:0000256" key="1">
    <source>
        <dbReference type="ARBA" id="ARBA00022722"/>
    </source>
</evidence>
<evidence type="ECO:0000256" key="3">
    <source>
        <dbReference type="ARBA" id="ARBA00022839"/>
    </source>
</evidence>
<keyword evidence="3" id="KW-0269">Exonuclease</keyword>
<feature type="domain" description="Exonuclease" evidence="5">
    <location>
        <begin position="8"/>
        <end position="190"/>
    </location>
</feature>
<accession>A0ABM6GWG6</accession>
<evidence type="ECO:0000313" key="6">
    <source>
        <dbReference type="EMBL" id="APY88217.1"/>
    </source>
</evidence>
<gene>
    <name evidence="6" type="ORF">A7J05_23240</name>
</gene>
<evidence type="ECO:0000256" key="4">
    <source>
        <dbReference type="SAM" id="MobiDB-lite"/>
    </source>
</evidence>
<dbReference type="Proteomes" id="UP000187191">
    <property type="component" value="Chromosome"/>
</dbReference>
<evidence type="ECO:0000256" key="2">
    <source>
        <dbReference type="ARBA" id="ARBA00022801"/>
    </source>
</evidence>
<dbReference type="InterPro" id="IPR036397">
    <property type="entry name" value="RNaseH_sf"/>
</dbReference>
<dbReference type="Pfam" id="PF00929">
    <property type="entry name" value="RNase_T"/>
    <property type="match status" value="1"/>
</dbReference>
<name>A0ABM6GWG6_9ACTN</name>
<dbReference type="InterPro" id="IPR012337">
    <property type="entry name" value="RNaseH-like_sf"/>
</dbReference>
<keyword evidence="2" id="KW-0378">Hydrolase</keyword>
<proteinExistence type="predicted"/>
<keyword evidence="7" id="KW-1185">Reference proteome</keyword>
<dbReference type="CDD" id="cd06127">
    <property type="entry name" value="DEDDh"/>
    <property type="match status" value="1"/>
</dbReference>
<sequence length="251" mass="27598">MSAFADVRKTAWDTETTGPNPLEDRIVSAAFIVRAPGAEDLVFTWLINPGIPIPAEATAVHGIDDAKVQGEGREPKEALEELASYLAHAINQGMPVIAFNHSFDWSILHYDLLRNGLPTMAERVGPGPLPLIDPHVIDKELFKYVRGQGNRKLGPTAERYNVALNDWHTADADALAALLIAEEQFVRFARELGHLGPEQLFAAQQRWRAGQQASLQDWFRKKATPEQGGDPNKVIDGSWPLIPAQRTGGDA</sequence>
<reference evidence="6 7" key="1">
    <citation type="submission" date="2016-05" db="EMBL/GenBank/DDBJ databases">
        <authorList>
            <person name="Gu J."/>
        </authorList>
    </citation>
    <scope>NUCLEOTIDE SEQUENCE [LARGE SCALE GENOMIC DNA]</scope>
    <source>
        <strain evidence="6 7">ACCC40021</strain>
    </source>
</reference>